<dbReference type="InterPro" id="IPR005303">
    <property type="entry name" value="MOCOS_middle"/>
</dbReference>
<dbReference type="PROSITE" id="PS51340">
    <property type="entry name" value="MOSC"/>
    <property type="match status" value="1"/>
</dbReference>
<dbReference type="SUPFAM" id="SSF50800">
    <property type="entry name" value="PK beta-barrel domain-like"/>
    <property type="match status" value="1"/>
</dbReference>
<accession>A0ABM6TJS5</accession>
<evidence type="ECO:0000259" key="1">
    <source>
        <dbReference type="PROSITE" id="PS51340"/>
    </source>
</evidence>
<dbReference type="Gene3D" id="2.40.33.20">
    <property type="entry name" value="PK beta-barrel domain-like"/>
    <property type="match status" value="1"/>
</dbReference>
<protein>
    <submittedName>
        <fullName evidence="2">MOSC domain-containing protein</fullName>
    </submittedName>
</protein>
<feature type="domain" description="MOSC" evidence="1">
    <location>
        <begin position="112"/>
        <end position="253"/>
    </location>
</feature>
<reference evidence="2 3" key="1">
    <citation type="journal article" date="2015" name="Biotechnol. Bioeng.">
        <title>Genome sequence and phenotypic characterization of Caulobacter segnis.</title>
        <authorList>
            <person name="Patel S."/>
            <person name="Fletcher B."/>
            <person name="Scott D.C."/>
            <person name="Ely B."/>
        </authorList>
    </citation>
    <scope>NUCLEOTIDE SEQUENCE [LARGE SCALE GENOMIC DNA]</scope>
    <source>
        <strain evidence="2 3">TK0059</strain>
    </source>
</reference>
<proteinExistence type="predicted"/>
<dbReference type="Pfam" id="PF03476">
    <property type="entry name" value="MOSC_N"/>
    <property type="match status" value="1"/>
</dbReference>
<organism evidence="2 3">
    <name type="scientific">Caulobacter segnis</name>
    <dbReference type="NCBI Taxonomy" id="88688"/>
    <lineage>
        <taxon>Bacteria</taxon>
        <taxon>Pseudomonadati</taxon>
        <taxon>Pseudomonadota</taxon>
        <taxon>Alphaproteobacteria</taxon>
        <taxon>Caulobacterales</taxon>
        <taxon>Caulobacteraceae</taxon>
        <taxon>Caulobacter</taxon>
    </lineage>
</organism>
<sequence>MDARIASLYRHPVKGFTPERLASVTLEREACFPCDRLYAVEDGPSGFDPAAPDHVSKMKFTVLAKIPAVARVRTAYDEATGVLSAKADGHPDFAGDLRGADGRADFEAWLTAFLGEEARGPLRVLEGPGAHRFMDSKSGFVSIVNLASVRDLSQRLGRDLDPLRFRANLYVEGWPAWAENGWTGRTLTIGGATAQVLKPIVRCAATHVDPETGERDADLVKALFDHYGHMFCGIYLTVTAAGAVGEGDGVALT</sequence>
<keyword evidence="3" id="KW-1185">Reference proteome</keyword>
<evidence type="ECO:0000313" key="2">
    <source>
        <dbReference type="EMBL" id="AVQ03478.1"/>
    </source>
</evidence>
<dbReference type="Pfam" id="PF03473">
    <property type="entry name" value="MOSC"/>
    <property type="match status" value="1"/>
</dbReference>
<dbReference type="Proteomes" id="UP000240527">
    <property type="component" value="Chromosome"/>
</dbReference>
<dbReference type="RefSeq" id="WP_013080493.1">
    <property type="nucleotide sequence ID" value="NZ_CP027850.1"/>
</dbReference>
<dbReference type="EMBL" id="CP027850">
    <property type="protein sequence ID" value="AVQ03478.1"/>
    <property type="molecule type" value="Genomic_DNA"/>
</dbReference>
<dbReference type="InterPro" id="IPR005302">
    <property type="entry name" value="MoCF_Sase_C"/>
</dbReference>
<evidence type="ECO:0000313" key="3">
    <source>
        <dbReference type="Proteomes" id="UP000240527"/>
    </source>
</evidence>
<dbReference type="InterPro" id="IPR011037">
    <property type="entry name" value="Pyrv_Knase-like_insert_dom_sf"/>
</dbReference>
<name>A0ABM6TJS5_9CAUL</name>
<gene>
    <name evidence="2" type="ORF">B7G68_17490</name>
</gene>